<keyword evidence="1" id="KW-0472">Membrane</keyword>
<dbReference type="InterPro" id="IPR009325">
    <property type="entry name" value="DUF983"/>
</dbReference>
<keyword evidence="3" id="KW-1185">Reference proteome</keyword>
<feature type="transmembrane region" description="Helical" evidence="1">
    <location>
        <begin position="83"/>
        <end position="105"/>
    </location>
</feature>
<dbReference type="STRING" id="388408.LAX5112_02363"/>
<reference evidence="3" key="1">
    <citation type="submission" date="2015-07" db="EMBL/GenBank/DDBJ databases">
        <authorList>
            <person name="Rodrigo-Torres Lidia"/>
            <person name="Arahal R.David."/>
        </authorList>
    </citation>
    <scope>NUCLEOTIDE SEQUENCE [LARGE SCALE GENOMIC DNA]</scope>
    <source>
        <strain evidence="3">CECT 5112</strain>
    </source>
</reference>
<evidence type="ECO:0000313" key="2">
    <source>
        <dbReference type="EMBL" id="CTQ70112.1"/>
    </source>
</evidence>
<dbReference type="Pfam" id="PF06170">
    <property type="entry name" value="DUF983"/>
    <property type="match status" value="1"/>
</dbReference>
<dbReference type="PROSITE" id="PS51257">
    <property type="entry name" value="PROKAR_LIPOPROTEIN"/>
    <property type="match status" value="1"/>
</dbReference>
<sequence length="133" mass="14272">MEDKAHFPPVNPVTAGLSGACPRCGQGKLFDGFLSVKKSCSTCGLDYSFADSGDGPAVFVIMIVGFIVVGLVLFVELSFQPPVWLHLILWLPLTVVLAGGILRPLKGLMIAVQYRHKAEEGRLDTGGDQTDQL</sequence>
<evidence type="ECO:0008006" key="4">
    <source>
        <dbReference type="Google" id="ProtNLM"/>
    </source>
</evidence>
<dbReference type="OrthoDB" id="9799456at2"/>
<dbReference type="AlphaFoldDB" id="A0A0M7A6M4"/>
<proteinExistence type="predicted"/>
<organism evidence="2 3">
    <name type="scientific">Roseibium alexandrii</name>
    <dbReference type="NCBI Taxonomy" id="388408"/>
    <lineage>
        <taxon>Bacteria</taxon>
        <taxon>Pseudomonadati</taxon>
        <taxon>Pseudomonadota</taxon>
        <taxon>Alphaproteobacteria</taxon>
        <taxon>Hyphomicrobiales</taxon>
        <taxon>Stappiaceae</taxon>
        <taxon>Roseibium</taxon>
    </lineage>
</organism>
<feature type="transmembrane region" description="Helical" evidence="1">
    <location>
        <begin position="57"/>
        <end position="77"/>
    </location>
</feature>
<accession>A0A0M7A6M4</accession>
<dbReference type="RefSeq" id="WP_055671982.1">
    <property type="nucleotide sequence ID" value="NZ_CXWD01000008.1"/>
</dbReference>
<gene>
    <name evidence="2" type="ORF">LAX5112_02363</name>
</gene>
<name>A0A0M7A6M4_9HYPH</name>
<evidence type="ECO:0000313" key="3">
    <source>
        <dbReference type="Proteomes" id="UP000053235"/>
    </source>
</evidence>
<evidence type="ECO:0000256" key="1">
    <source>
        <dbReference type="SAM" id="Phobius"/>
    </source>
</evidence>
<keyword evidence="1" id="KW-1133">Transmembrane helix</keyword>
<keyword evidence="1" id="KW-0812">Transmembrane</keyword>
<dbReference type="Proteomes" id="UP000053235">
    <property type="component" value="Unassembled WGS sequence"/>
</dbReference>
<dbReference type="EMBL" id="CXWD01000008">
    <property type="protein sequence ID" value="CTQ70112.1"/>
    <property type="molecule type" value="Genomic_DNA"/>
</dbReference>
<protein>
    <recommendedName>
        <fullName evidence="4">DUF983 domain-containing protein</fullName>
    </recommendedName>
</protein>